<reference evidence="6" key="2">
    <citation type="submission" date="2020-04" db="EMBL/GenBank/DDBJ databases">
        <authorList>
            <consortium name="NCBI Genome Project"/>
        </authorList>
    </citation>
    <scope>NUCLEOTIDE SEQUENCE</scope>
    <source>
        <strain evidence="6">CBS 342.82</strain>
    </source>
</reference>
<organism evidence="6">
    <name type="scientific">Dissoconium aciculare CBS 342.82</name>
    <dbReference type="NCBI Taxonomy" id="1314786"/>
    <lineage>
        <taxon>Eukaryota</taxon>
        <taxon>Fungi</taxon>
        <taxon>Dikarya</taxon>
        <taxon>Ascomycota</taxon>
        <taxon>Pezizomycotina</taxon>
        <taxon>Dothideomycetes</taxon>
        <taxon>Dothideomycetidae</taxon>
        <taxon>Mycosphaerellales</taxon>
        <taxon>Dissoconiaceae</taxon>
        <taxon>Dissoconium</taxon>
    </lineage>
</organism>
<dbReference type="Proteomes" id="UP000504637">
    <property type="component" value="Unplaced"/>
</dbReference>
<keyword evidence="3" id="KW-0576">Peroxisome</keyword>
<evidence type="ECO:0000256" key="4">
    <source>
        <dbReference type="ARBA" id="ARBA00046271"/>
    </source>
</evidence>
<reference evidence="6" key="3">
    <citation type="submission" date="2025-08" db="UniProtKB">
        <authorList>
            <consortium name="RefSeq"/>
        </authorList>
    </citation>
    <scope>IDENTIFICATION</scope>
    <source>
        <strain evidence="6">CBS 342.82</strain>
    </source>
</reference>
<evidence type="ECO:0008006" key="7">
    <source>
        <dbReference type="Google" id="ProtNLM"/>
    </source>
</evidence>
<accession>A0A6J3MJ62</accession>
<name>A0A6J3MJ62_9PEZI</name>
<dbReference type="AlphaFoldDB" id="A0A6J3MJ62"/>
<dbReference type="RefSeq" id="XP_033464003.1">
    <property type="nucleotide sequence ID" value="XM_033600713.1"/>
</dbReference>
<evidence type="ECO:0000256" key="3">
    <source>
        <dbReference type="ARBA" id="ARBA00023140"/>
    </source>
</evidence>
<dbReference type="GO" id="GO:0016559">
    <property type="term" value="P:peroxisome fission"/>
    <property type="evidence" value="ECO:0007669"/>
    <property type="project" value="InterPro"/>
</dbReference>
<evidence type="ECO:0000256" key="2">
    <source>
        <dbReference type="ARBA" id="ARBA00023136"/>
    </source>
</evidence>
<evidence type="ECO:0000313" key="5">
    <source>
        <dbReference type="Proteomes" id="UP000504637"/>
    </source>
</evidence>
<proteinExistence type="predicted"/>
<dbReference type="OrthoDB" id="10005898at2759"/>
<reference evidence="6" key="1">
    <citation type="submission" date="2020-01" db="EMBL/GenBank/DDBJ databases">
        <authorList>
            <consortium name="DOE Joint Genome Institute"/>
            <person name="Haridas S."/>
            <person name="Albert R."/>
            <person name="Binder M."/>
            <person name="Bloem J."/>
            <person name="Labutti K."/>
            <person name="Salamov A."/>
            <person name="Andreopoulos B."/>
            <person name="Baker S.E."/>
            <person name="Barry K."/>
            <person name="Bills G."/>
            <person name="Bluhm B.H."/>
            <person name="Cannon C."/>
            <person name="Castanera R."/>
            <person name="Culley D.E."/>
            <person name="Daum C."/>
            <person name="Ezra D."/>
            <person name="Gonzalez J.B."/>
            <person name="Henrissat B."/>
            <person name="Kuo A."/>
            <person name="Liang C."/>
            <person name="Lipzen A."/>
            <person name="Lutzoni F."/>
            <person name="Magnuson J."/>
            <person name="Mondo S."/>
            <person name="Nolan M."/>
            <person name="Ohm R."/>
            <person name="Pangilinan J."/>
            <person name="Park H.-J."/>
            <person name="Ramirez L."/>
            <person name="Alfaro M."/>
            <person name="Sun H."/>
            <person name="Tritt A."/>
            <person name="Yoshinaga Y."/>
            <person name="Zwiers L.-H."/>
            <person name="Turgeon B.G."/>
            <person name="Goodwin S.B."/>
            <person name="Spatafora J.W."/>
            <person name="Crous P.W."/>
            <person name="Grigoriev I.V."/>
        </authorList>
    </citation>
    <scope>NUCLEOTIDE SEQUENCE</scope>
    <source>
        <strain evidence="6">CBS 342.82</strain>
    </source>
</reference>
<protein>
    <recommendedName>
        <fullName evidence="7">Peroxisomal biogenesis factor 11</fullName>
    </recommendedName>
</protein>
<keyword evidence="5" id="KW-1185">Reference proteome</keyword>
<dbReference type="GeneID" id="54358513"/>
<sequence length="282" mass="32072">MSVVDSTLEALLAELKHHALHSSRFLSTSEGIEASLCTLYYALTLLHSRLTHLLEASYERIADEIVASASKTMMPGEVVAAHIEPPHVQLRDTCESVRTAGLTVYKVRSFLRLWGLVRIYGSARRTYSRPPHDPIIKLLVWTQIGAKATYQILENGAFLASVGLLRSKRWQSREPKWWAWSNRVWMVSLALNLLRLLRVRQLQFNEEFGAQSRGSDEIAKVKSEELKRRWARELFATVGWIAPTLYLSYEDPLDSPVSEAWMGISGIVPGIISLQDVWTRTR</sequence>
<dbReference type="PANTHER" id="PTHR12652:SF25">
    <property type="entry name" value="MICROBODY (PEROXISOME) PROLIFERATION PROTEIN PEROXIN 11C (EUROFUNG)"/>
    <property type="match status" value="1"/>
</dbReference>
<evidence type="ECO:0000313" key="6">
    <source>
        <dbReference type="RefSeq" id="XP_033464003.1"/>
    </source>
</evidence>
<dbReference type="InterPro" id="IPR008733">
    <property type="entry name" value="PEX11"/>
</dbReference>
<keyword evidence="2" id="KW-0472">Membrane</keyword>
<comment type="subcellular location">
    <subcellularLocation>
        <location evidence="4">Peroxisome membrane</location>
    </subcellularLocation>
</comment>
<dbReference type="PANTHER" id="PTHR12652">
    <property type="entry name" value="PEROXISOMAL BIOGENESIS FACTOR 11"/>
    <property type="match status" value="1"/>
</dbReference>
<keyword evidence="1" id="KW-0962">Peroxisome biogenesis</keyword>
<dbReference type="GO" id="GO:0005778">
    <property type="term" value="C:peroxisomal membrane"/>
    <property type="evidence" value="ECO:0007669"/>
    <property type="project" value="UniProtKB-SubCell"/>
</dbReference>
<gene>
    <name evidence="6" type="ORF">K489DRAFT_310573</name>
</gene>
<dbReference type="Pfam" id="PF05648">
    <property type="entry name" value="PEX11"/>
    <property type="match status" value="1"/>
</dbReference>
<evidence type="ECO:0000256" key="1">
    <source>
        <dbReference type="ARBA" id="ARBA00022593"/>
    </source>
</evidence>